<evidence type="ECO:0000256" key="4">
    <source>
        <dbReference type="SAM" id="SignalP"/>
    </source>
</evidence>
<feature type="signal peptide" evidence="4">
    <location>
        <begin position="1"/>
        <end position="19"/>
    </location>
</feature>
<feature type="transmembrane region" description="Helical" evidence="3">
    <location>
        <begin position="145"/>
        <end position="165"/>
    </location>
</feature>
<dbReference type="GO" id="GO:0005886">
    <property type="term" value="C:plasma membrane"/>
    <property type="evidence" value="ECO:0000318"/>
    <property type="project" value="GO_Central"/>
</dbReference>
<dbReference type="GO" id="GO:0009055">
    <property type="term" value="F:electron transfer activity"/>
    <property type="evidence" value="ECO:0007669"/>
    <property type="project" value="InterPro"/>
</dbReference>
<dbReference type="FunFam" id="2.60.40.420:FF:000034">
    <property type="entry name" value="Cupredoxin superfamily protein"/>
    <property type="match status" value="1"/>
</dbReference>
<dbReference type="PROSITE" id="PS51485">
    <property type="entry name" value="PHYTOCYANIN"/>
    <property type="match status" value="1"/>
</dbReference>
<evidence type="ECO:0000313" key="6">
    <source>
        <dbReference type="EMBL" id="KCW82883.1"/>
    </source>
</evidence>
<protein>
    <recommendedName>
        <fullName evidence="5">Phytocyanin domain-containing protein</fullName>
    </recommendedName>
</protein>
<gene>
    <name evidence="6" type="ORF">EUGRSUZ_C04253</name>
</gene>
<dbReference type="Pfam" id="PF02298">
    <property type="entry name" value="Cu_bind_like"/>
    <property type="match status" value="1"/>
</dbReference>
<dbReference type="Gene3D" id="2.60.40.420">
    <property type="entry name" value="Cupredoxins - blue copper proteins"/>
    <property type="match status" value="1"/>
</dbReference>
<keyword evidence="3" id="KW-0812">Transmembrane</keyword>
<dbReference type="SUPFAM" id="SSF49503">
    <property type="entry name" value="Cupredoxins"/>
    <property type="match status" value="1"/>
</dbReference>
<keyword evidence="2" id="KW-0325">Glycoprotein</keyword>
<dbReference type="AlphaFoldDB" id="A0A059CWP4"/>
<keyword evidence="1" id="KW-1015">Disulfide bond</keyword>
<dbReference type="PANTHER" id="PTHR33021">
    <property type="entry name" value="BLUE COPPER PROTEIN"/>
    <property type="match status" value="1"/>
</dbReference>
<feature type="domain" description="Phytocyanin" evidence="5">
    <location>
        <begin position="27"/>
        <end position="131"/>
    </location>
</feature>
<feature type="chain" id="PRO_5001570264" description="Phytocyanin domain-containing protein" evidence="4">
    <location>
        <begin position="20"/>
        <end position="166"/>
    </location>
</feature>
<dbReference type="Gramene" id="KCW82883">
    <property type="protein sequence ID" value="KCW82883"/>
    <property type="gene ID" value="EUGRSUZ_C04253"/>
</dbReference>
<dbReference type="eggNOG" id="ENOG502S9FB">
    <property type="taxonomic scope" value="Eukaryota"/>
</dbReference>
<proteinExistence type="predicted"/>
<dbReference type="InterPro" id="IPR039391">
    <property type="entry name" value="Phytocyanin-like"/>
</dbReference>
<accession>A0A059CWP4</accession>
<dbReference type="STRING" id="71139.A0A059CWP4"/>
<dbReference type="InParanoid" id="A0A059CWP4"/>
<evidence type="ECO:0000259" key="5">
    <source>
        <dbReference type="PROSITE" id="PS51485"/>
    </source>
</evidence>
<evidence type="ECO:0000256" key="1">
    <source>
        <dbReference type="ARBA" id="ARBA00023157"/>
    </source>
</evidence>
<reference evidence="6" key="1">
    <citation type="submission" date="2013-07" db="EMBL/GenBank/DDBJ databases">
        <title>The genome of Eucalyptus grandis.</title>
        <authorList>
            <person name="Schmutz J."/>
            <person name="Hayes R."/>
            <person name="Myburg A."/>
            <person name="Tuskan G."/>
            <person name="Grattapaglia D."/>
            <person name="Rokhsar D.S."/>
        </authorList>
    </citation>
    <scope>NUCLEOTIDE SEQUENCE</scope>
    <source>
        <tissue evidence="6">Leaf extractions</tissue>
    </source>
</reference>
<dbReference type="PANTHER" id="PTHR33021:SF522">
    <property type="entry name" value="PHYTOCYANIN DOMAIN-CONTAINING PROTEIN"/>
    <property type="match status" value="1"/>
</dbReference>
<evidence type="ECO:0000256" key="3">
    <source>
        <dbReference type="SAM" id="Phobius"/>
    </source>
</evidence>
<organism evidence="6">
    <name type="scientific">Eucalyptus grandis</name>
    <name type="common">Flooded gum</name>
    <dbReference type="NCBI Taxonomy" id="71139"/>
    <lineage>
        <taxon>Eukaryota</taxon>
        <taxon>Viridiplantae</taxon>
        <taxon>Streptophyta</taxon>
        <taxon>Embryophyta</taxon>
        <taxon>Tracheophyta</taxon>
        <taxon>Spermatophyta</taxon>
        <taxon>Magnoliopsida</taxon>
        <taxon>eudicotyledons</taxon>
        <taxon>Gunneridae</taxon>
        <taxon>Pentapetalae</taxon>
        <taxon>rosids</taxon>
        <taxon>malvids</taxon>
        <taxon>Myrtales</taxon>
        <taxon>Myrtaceae</taxon>
        <taxon>Myrtoideae</taxon>
        <taxon>Eucalypteae</taxon>
        <taxon>Eucalyptus</taxon>
    </lineage>
</organism>
<name>A0A059CWP4_EUCGR</name>
<dbReference type="InterPro" id="IPR008972">
    <property type="entry name" value="Cupredoxin"/>
</dbReference>
<keyword evidence="3" id="KW-0472">Membrane</keyword>
<dbReference type="InterPro" id="IPR003245">
    <property type="entry name" value="Phytocyanin_dom"/>
</dbReference>
<evidence type="ECO:0000256" key="2">
    <source>
        <dbReference type="ARBA" id="ARBA00023180"/>
    </source>
</evidence>
<keyword evidence="3" id="KW-1133">Transmembrane helix</keyword>
<sequence>MGRGVVPVWVAWSLQYWLALEERAAATEYVVGDSRGWTASPNITVGYYDEWAANKTFMGGDTLKFVWNGTHNVAFVTKEEYDNCTKVISVFQGGVAFSYTLPADANGPYYFISTVDSDCENGQKLAINVISLTPAESPYSSASSITAGALSVLVLVSSGIMAVFMN</sequence>
<dbReference type="EMBL" id="KK198755">
    <property type="protein sequence ID" value="KCW82883.1"/>
    <property type="molecule type" value="Genomic_DNA"/>
</dbReference>
<keyword evidence="4" id="KW-0732">Signal</keyword>